<dbReference type="InterPro" id="IPR039739">
    <property type="entry name" value="MAG2/RNF10"/>
</dbReference>
<evidence type="ECO:0000256" key="1">
    <source>
        <dbReference type="ARBA" id="ARBA00004496"/>
    </source>
</evidence>
<dbReference type="EMBL" id="LUCM01011685">
    <property type="protein sequence ID" value="KAA0183592.1"/>
    <property type="molecule type" value="Genomic_DNA"/>
</dbReference>
<feature type="domain" description="RING-type" evidence="11">
    <location>
        <begin position="137"/>
        <end position="180"/>
    </location>
</feature>
<evidence type="ECO:0000313" key="13">
    <source>
        <dbReference type="Proteomes" id="UP000728185"/>
    </source>
</evidence>
<evidence type="ECO:0000256" key="10">
    <source>
        <dbReference type="SAM" id="MobiDB-lite"/>
    </source>
</evidence>
<gene>
    <name evidence="12" type="ORF">FBUS_03463</name>
</gene>
<dbReference type="SUPFAM" id="SSF57850">
    <property type="entry name" value="RING/U-box"/>
    <property type="match status" value="1"/>
</dbReference>
<keyword evidence="6" id="KW-0862">Zinc</keyword>
<feature type="region of interest" description="Disordered" evidence="10">
    <location>
        <begin position="545"/>
        <end position="579"/>
    </location>
</feature>
<evidence type="ECO:0000256" key="7">
    <source>
        <dbReference type="ARBA" id="ARBA00035131"/>
    </source>
</evidence>
<dbReference type="InterPro" id="IPR018957">
    <property type="entry name" value="Znf_C3HC4_RING-type"/>
</dbReference>
<evidence type="ECO:0000256" key="2">
    <source>
        <dbReference type="ARBA" id="ARBA00008117"/>
    </source>
</evidence>
<dbReference type="InterPro" id="IPR001841">
    <property type="entry name" value="Znf_RING"/>
</dbReference>
<dbReference type="PANTHER" id="PTHR12983">
    <property type="entry name" value="RING FINGER 10 FAMILY MEMBER"/>
    <property type="match status" value="1"/>
</dbReference>
<proteinExistence type="inferred from homology"/>
<feature type="region of interest" description="Disordered" evidence="10">
    <location>
        <begin position="1"/>
        <end position="24"/>
    </location>
</feature>
<comment type="similarity">
    <text evidence="2">Belongs to the RNF10 family.</text>
</comment>
<dbReference type="InterPro" id="IPR013083">
    <property type="entry name" value="Znf_RING/FYVE/PHD"/>
</dbReference>
<feature type="compositionally biased region" description="Basic residues" evidence="10">
    <location>
        <begin position="562"/>
        <end position="573"/>
    </location>
</feature>
<name>A0A8E0RJR6_9TREM</name>
<evidence type="ECO:0000256" key="6">
    <source>
        <dbReference type="ARBA" id="ARBA00022833"/>
    </source>
</evidence>
<dbReference type="AlphaFoldDB" id="A0A8E0RJR6"/>
<keyword evidence="4" id="KW-0479">Metal-binding</keyword>
<reference evidence="12" key="1">
    <citation type="submission" date="2019-05" db="EMBL/GenBank/DDBJ databases">
        <title>Annotation for the trematode Fasciolopsis buski.</title>
        <authorList>
            <person name="Choi Y.-J."/>
        </authorList>
    </citation>
    <scope>NUCLEOTIDE SEQUENCE</scope>
    <source>
        <strain evidence="12">HT</strain>
        <tissue evidence="12">Whole worm</tissue>
    </source>
</reference>
<keyword evidence="3" id="KW-0963">Cytoplasm</keyword>
<dbReference type="GO" id="GO:0000976">
    <property type="term" value="F:transcription cis-regulatory region binding"/>
    <property type="evidence" value="ECO:0007669"/>
    <property type="project" value="TreeGrafter"/>
</dbReference>
<protein>
    <recommendedName>
        <fullName evidence="7">E3 ubiquitin-protein ligase RNF10</fullName>
    </recommendedName>
    <alternativeName>
        <fullName evidence="8">RING finger protein 10</fullName>
    </alternativeName>
</protein>
<organism evidence="12 13">
    <name type="scientific">Fasciolopsis buskii</name>
    <dbReference type="NCBI Taxonomy" id="27845"/>
    <lineage>
        <taxon>Eukaryota</taxon>
        <taxon>Metazoa</taxon>
        <taxon>Spiralia</taxon>
        <taxon>Lophotrochozoa</taxon>
        <taxon>Platyhelminthes</taxon>
        <taxon>Trematoda</taxon>
        <taxon>Digenea</taxon>
        <taxon>Plagiorchiida</taxon>
        <taxon>Echinostomata</taxon>
        <taxon>Echinostomatoidea</taxon>
        <taxon>Fasciolidae</taxon>
        <taxon>Fasciolopsis</taxon>
    </lineage>
</organism>
<evidence type="ECO:0000256" key="5">
    <source>
        <dbReference type="ARBA" id="ARBA00022771"/>
    </source>
</evidence>
<evidence type="ECO:0000256" key="8">
    <source>
        <dbReference type="ARBA" id="ARBA00035390"/>
    </source>
</evidence>
<dbReference type="GO" id="GO:0045944">
    <property type="term" value="P:positive regulation of transcription by RNA polymerase II"/>
    <property type="evidence" value="ECO:0007669"/>
    <property type="project" value="TreeGrafter"/>
</dbReference>
<dbReference type="PROSITE" id="PS00518">
    <property type="entry name" value="ZF_RING_1"/>
    <property type="match status" value="1"/>
</dbReference>
<dbReference type="Proteomes" id="UP000728185">
    <property type="component" value="Unassembled WGS sequence"/>
</dbReference>
<dbReference type="GO" id="GO:0008270">
    <property type="term" value="F:zinc ion binding"/>
    <property type="evidence" value="ECO:0007669"/>
    <property type="project" value="UniProtKB-KW"/>
</dbReference>
<dbReference type="PROSITE" id="PS50089">
    <property type="entry name" value="ZF_RING_2"/>
    <property type="match status" value="1"/>
</dbReference>
<dbReference type="SMART" id="SM00184">
    <property type="entry name" value="RING"/>
    <property type="match status" value="1"/>
</dbReference>
<sequence length="579" mass="65351">MENWLVRSGMNAQRPSNTEPRNSGRCADVVARNMHFSQQSYRGRTRGDRLTRVRRDRYAAVTEQLRAVDFDHCHNSRNCHDTVQDERAKQSCYDRHVNASKLLVLPGTLSQGVEDDQLTNWSSLVQVVQLIYEDLACPICLYPPVFPRTERCGHVYCGPCVLQYINHENKFPAKKCAVCSWVIHQEDLRKVKIVHVSQLKVGCSLELSLLKRSHSTLNSSSVVPVANCRDAEFQFIQETTFDAIINELNDEIQALHVYKHDCIDEGNVELVPYIGSLIVSMEEELNIFRRRAANDNCTLVSAAHQEPADEGSSTLTSPTTPNSVFFYQASDGQLIFLDCLMWKCLLTDYGDVLNLPPILNVTVTGMKTYKMNQTLRKRWQHLAHVPWGRTFSMIEIELEPHVSEATLARFASALSVRLTERTRRQLEDVRLTQLKEAAENRIPTLQSPPDPSEFVPLCSPTIVPQKPSASFAEVTKMGARSLVNGNRVANFSRGSPGNRHLAPFDFCAELWPSLGDTAKPRKDHAAAAEHSGTWRSVTSTSFALECEPPNSGDHLNDVLPNNRRRRNGRKRRSFVALDT</sequence>
<dbReference type="GO" id="GO:0005737">
    <property type="term" value="C:cytoplasm"/>
    <property type="evidence" value="ECO:0007669"/>
    <property type="project" value="UniProtKB-SubCell"/>
</dbReference>
<accession>A0A8E0RJR6</accession>
<evidence type="ECO:0000256" key="9">
    <source>
        <dbReference type="PROSITE-ProRule" id="PRU00175"/>
    </source>
</evidence>
<comment type="subcellular location">
    <subcellularLocation>
        <location evidence="1">Cytoplasm</location>
    </subcellularLocation>
</comment>
<evidence type="ECO:0000256" key="4">
    <source>
        <dbReference type="ARBA" id="ARBA00022723"/>
    </source>
</evidence>
<evidence type="ECO:0000256" key="3">
    <source>
        <dbReference type="ARBA" id="ARBA00022490"/>
    </source>
</evidence>
<keyword evidence="13" id="KW-1185">Reference proteome</keyword>
<feature type="compositionally biased region" description="Polar residues" evidence="10">
    <location>
        <begin position="10"/>
        <end position="21"/>
    </location>
</feature>
<dbReference type="Pfam" id="PF00097">
    <property type="entry name" value="zf-C3HC4"/>
    <property type="match status" value="1"/>
</dbReference>
<dbReference type="InterPro" id="IPR017907">
    <property type="entry name" value="Znf_RING_CS"/>
</dbReference>
<comment type="caution">
    <text evidence="12">The sequence shown here is derived from an EMBL/GenBank/DDBJ whole genome shotgun (WGS) entry which is preliminary data.</text>
</comment>
<keyword evidence="5 9" id="KW-0863">Zinc-finger</keyword>
<dbReference type="OrthoDB" id="302966at2759"/>
<dbReference type="Gene3D" id="3.30.40.10">
    <property type="entry name" value="Zinc/RING finger domain, C3HC4 (zinc finger)"/>
    <property type="match status" value="1"/>
</dbReference>
<evidence type="ECO:0000259" key="11">
    <source>
        <dbReference type="PROSITE" id="PS50089"/>
    </source>
</evidence>
<dbReference type="PANTHER" id="PTHR12983:SF9">
    <property type="entry name" value="E3 UBIQUITIN-PROTEIN LIGASE RNF10"/>
    <property type="match status" value="1"/>
</dbReference>
<evidence type="ECO:0000313" key="12">
    <source>
        <dbReference type="EMBL" id="KAA0183592.1"/>
    </source>
</evidence>